<accession>A0A317EF28</accession>
<dbReference type="Proteomes" id="UP000245461">
    <property type="component" value="Unassembled WGS sequence"/>
</dbReference>
<dbReference type="EMBL" id="QGLE01000002">
    <property type="protein sequence ID" value="PWR24894.1"/>
    <property type="molecule type" value="Genomic_DNA"/>
</dbReference>
<evidence type="ECO:0008006" key="3">
    <source>
        <dbReference type="Google" id="ProtNLM"/>
    </source>
</evidence>
<reference evidence="1 2" key="1">
    <citation type="submission" date="2018-05" db="EMBL/GenBank/DDBJ databases">
        <title>Zavarzinia sp. HR-AS.</title>
        <authorList>
            <person name="Lee Y."/>
            <person name="Jeon C.O."/>
        </authorList>
    </citation>
    <scope>NUCLEOTIDE SEQUENCE [LARGE SCALE GENOMIC DNA]</scope>
    <source>
        <strain evidence="1 2">HR-AS</strain>
    </source>
</reference>
<evidence type="ECO:0000313" key="2">
    <source>
        <dbReference type="Proteomes" id="UP000245461"/>
    </source>
</evidence>
<organism evidence="1 2">
    <name type="scientific">Zavarzinia aquatilis</name>
    <dbReference type="NCBI Taxonomy" id="2211142"/>
    <lineage>
        <taxon>Bacteria</taxon>
        <taxon>Pseudomonadati</taxon>
        <taxon>Pseudomonadota</taxon>
        <taxon>Alphaproteobacteria</taxon>
        <taxon>Rhodospirillales</taxon>
        <taxon>Zavarziniaceae</taxon>
        <taxon>Zavarzinia</taxon>
    </lineage>
</organism>
<dbReference type="AlphaFoldDB" id="A0A317EF28"/>
<comment type="caution">
    <text evidence="1">The sequence shown here is derived from an EMBL/GenBank/DDBJ whole genome shotgun (WGS) entry which is preliminary data.</text>
</comment>
<evidence type="ECO:0000313" key="1">
    <source>
        <dbReference type="EMBL" id="PWR24894.1"/>
    </source>
</evidence>
<proteinExistence type="predicted"/>
<dbReference type="SUPFAM" id="SSF53850">
    <property type="entry name" value="Periplasmic binding protein-like II"/>
    <property type="match status" value="1"/>
</dbReference>
<gene>
    <name evidence="1" type="ORF">DKG74_03735</name>
</gene>
<dbReference type="Gene3D" id="3.40.190.10">
    <property type="entry name" value="Periplasmic binding protein-like II"/>
    <property type="match status" value="2"/>
</dbReference>
<name>A0A317EF28_9PROT</name>
<keyword evidence="2" id="KW-1185">Reference proteome</keyword>
<sequence>MHLLAPAAYDDPGVLSALKTATKSAFDLQPLANDDSAVAPLVPLLPGATAAQRAARPTLTVAAHPWLRGILWPEGAVDPLGKDGSAPASSFELAPGLSPPLAELESGLEGSYLLGRTLRFDIAGVGVDSRRVSVAALDDIGLSLIDDPALSGRYGLVHDARCLLPLVMLYCGLDPFRLQLDSELRRFEAGMRRLVERAALIAATPAEAAAALADGRIDLALPLGLGAMAPARLAGGRHLTVAAPGRGPMAGQAAFYWVEMLALPTQCPKPDAARAVLDAVAGRPLVSALARMGGLCPAAGLLAAGNVDILTAEERLALDFEAWPALLARCTAMDLVPERKRLQPLLDAALAARK</sequence>
<protein>
    <recommendedName>
        <fullName evidence="3">ABC transporter substrate-binding protein</fullName>
    </recommendedName>
</protein>